<dbReference type="InterPro" id="IPR032718">
    <property type="entry name" value="PGBD4_Znf_C"/>
</dbReference>
<dbReference type="Pfam" id="PF13843">
    <property type="entry name" value="DDE_Tnp_1_7"/>
    <property type="match status" value="1"/>
</dbReference>
<reference evidence="4" key="1">
    <citation type="submission" date="2025-08" db="UniProtKB">
        <authorList>
            <consortium name="RefSeq"/>
        </authorList>
    </citation>
    <scope>IDENTIFICATION</scope>
</reference>
<protein>
    <submittedName>
        <fullName evidence="4">PiggyBac transposable element-derived protein 4-like</fullName>
    </submittedName>
</protein>
<evidence type="ECO:0000259" key="2">
    <source>
        <dbReference type="Pfam" id="PF13843"/>
    </source>
</evidence>
<dbReference type="Proteomes" id="UP001652625">
    <property type="component" value="Chromosome 08"/>
</dbReference>
<organism evidence="3 4">
    <name type="scientific">Hydra vulgaris</name>
    <name type="common">Hydra</name>
    <name type="synonym">Hydra attenuata</name>
    <dbReference type="NCBI Taxonomy" id="6087"/>
    <lineage>
        <taxon>Eukaryota</taxon>
        <taxon>Metazoa</taxon>
        <taxon>Cnidaria</taxon>
        <taxon>Hydrozoa</taxon>
        <taxon>Hydroidolina</taxon>
        <taxon>Anthoathecata</taxon>
        <taxon>Aplanulata</taxon>
        <taxon>Hydridae</taxon>
        <taxon>Hydra</taxon>
    </lineage>
</organism>
<dbReference type="PANTHER" id="PTHR46599:SF3">
    <property type="entry name" value="PIGGYBAC TRANSPOSABLE ELEMENT-DERIVED PROTEIN 4"/>
    <property type="match status" value="1"/>
</dbReference>
<dbReference type="PANTHER" id="PTHR46599">
    <property type="entry name" value="PIGGYBAC TRANSPOSABLE ELEMENT-DERIVED PROTEIN 4"/>
    <property type="match status" value="1"/>
</dbReference>
<proteinExistence type="predicted"/>
<evidence type="ECO:0000313" key="4">
    <source>
        <dbReference type="RefSeq" id="XP_065658873.1"/>
    </source>
</evidence>
<dbReference type="GeneID" id="136083405"/>
<dbReference type="SUPFAM" id="SSF140576">
    <property type="entry name" value="HIV integrase-binding domain"/>
    <property type="match status" value="1"/>
</dbReference>
<dbReference type="Pfam" id="PF13842">
    <property type="entry name" value="zf-Tnp_2"/>
    <property type="match status" value="1"/>
</dbReference>
<name>A0ABM4CB19_HYDVU</name>
<gene>
    <name evidence="4" type="primary">LOC136083405</name>
</gene>
<evidence type="ECO:0000259" key="1">
    <source>
        <dbReference type="Pfam" id="PF13842"/>
    </source>
</evidence>
<sequence length="610" mass="71392">MFYGTNKHKFRLEIKKKKVDKRRSISVQDAVNFVLEEDSDLSSLTESLSDSEIEFLIESEIDEELYLSDYSDDNFKNIPSIEQNIKNIKVVPALKKKKVSCYENLNWQKEPPKEGMRRFNFISEEKVNGDIKNSDPLELFEYIITNELFEYIAEQTNIYFNQMTGGKVFQRSSRIFKFINSEAIFTSRDIRLHFAVIIYCGIIRKPKLRMYYTKSKLFETAGFKSILSQNKLLLLERFLHFVDISSFVDKSYTKNIKIKYIQEYIVNRWKIMLQPGRDISIDESLLLWKGRLSFKQSIRSKSARFGIKTFALACGKTGYVWNQIIYLGAGTEISQQYKYQATDVVMSLSEELLDVGRCIYLDNWYTSLEICDFLVQRKTDVVGTLRSYRKYLPKDVINAKLKSNERCVAYEQGYQFMVMHWKDKRDVYMITTCIPDTLEIVLRKGARKEVPTVIHIYNSKMGGVDLSDQMTTSYACERKRVKKWYKKFYFHLINLSIFNAQVIHKMLGGKLKALEFRMQLVSALVSFYGYDIVTSGQGGRLSLDGNPMRLVHRHFPSYVPETECKTASQRRCVVCRKKGKRKDSRYECTPCNVGLCAAPCFQLYHSKKYY</sequence>
<evidence type="ECO:0000313" key="3">
    <source>
        <dbReference type="Proteomes" id="UP001652625"/>
    </source>
</evidence>
<dbReference type="InterPro" id="IPR029526">
    <property type="entry name" value="PGBD"/>
</dbReference>
<dbReference type="InterPro" id="IPR036218">
    <property type="entry name" value="HIVI-bd_sf"/>
</dbReference>
<feature type="domain" description="PiggyBac transposable element-derived protein 4 C-terminal zinc-finger" evidence="1">
    <location>
        <begin position="565"/>
        <end position="605"/>
    </location>
</feature>
<dbReference type="RefSeq" id="XP_065658873.1">
    <property type="nucleotide sequence ID" value="XM_065802801.1"/>
</dbReference>
<feature type="domain" description="PiggyBac transposable element-derived protein" evidence="2">
    <location>
        <begin position="135"/>
        <end position="500"/>
    </location>
</feature>
<keyword evidence="3" id="KW-1185">Reference proteome</keyword>
<accession>A0ABM4CB19</accession>